<comment type="subcellular location">
    <subcellularLocation>
        <location evidence="1">Membrane</location>
        <topology evidence="1">Multi-pass membrane protein</topology>
    </subcellularLocation>
</comment>
<feature type="transmembrane region" description="Helical" evidence="7">
    <location>
        <begin position="227"/>
        <end position="254"/>
    </location>
</feature>
<feature type="transmembrane region" description="Helical" evidence="7">
    <location>
        <begin position="304"/>
        <end position="329"/>
    </location>
</feature>
<dbReference type="AlphaFoldDB" id="A0AAV2YNG5"/>
<dbReference type="PANTHER" id="PTHR21229">
    <property type="entry name" value="LUNG SEVEN TRANSMEMBRANE RECEPTOR"/>
    <property type="match status" value="1"/>
</dbReference>
<gene>
    <name evidence="9" type="ORF">N0F65_008066</name>
</gene>
<dbReference type="Proteomes" id="UP001146120">
    <property type="component" value="Unassembled WGS sequence"/>
</dbReference>
<evidence type="ECO:0000256" key="2">
    <source>
        <dbReference type="ARBA" id="ARBA00022692"/>
    </source>
</evidence>
<comment type="caution">
    <text evidence="9">The sequence shown here is derived from an EMBL/GenBank/DDBJ whole genome shotgun (WGS) entry which is preliminary data.</text>
</comment>
<dbReference type="InterPro" id="IPR053937">
    <property type="entry name" value="GOST_TM"/>
</dbReference>
<organism evidence="9 10">
    <name type="scientific">Lagenidium giganteum</name>
    <dbReference type="NCBI Taxonomy" id="4803"/>
    <lineage>
        <taxon>Eukaryota</taxon>
        <taxon>Sar</taxon>
        <taxon>Stramenopiles</taxon>
        <taxon>Oomycota</taxon>
        <taxon>Peronosporomycetes</taxon>
        <taxon>Pythiales</taxon>
        <taxon>Pythiaceae</taxon>
    </lineage>
</organism>
<keyword evidence="3" id="KW-0732">Signal</keyword>
<reference evidence="9" key="1">
    <citation type="submission" date="2022-11" db="EMBL/GenBank/DDBJ databases">
        <authorList>
            <person name="Morgan W.R."/>
            <person name="Tartar A."/>
        </authorList>
    </citation>
    <scope>NUCLEOTIDE SEQUENCE</scope>
    <source>
        <strain evidence="9">ARSEF 373</strain>
    </source>
</reference>
<feature type="transmembrane region" description="Helical" evidence="7">
    <location>
        <begin position="418"/>
        <end position="440"/>
    </location>
</feature>
<keyword evidence="10" id="KW-1185">Reference proteome</keyword>
<evidence type="ECO:0000256" key="4">
    <source>
        <dbReference type="ARBA" id="ARBA00022989"/>
    </source>
</evidence>
<sequence>MWLGAAAEDNGVSVGVATMNELAQRSMRMLVLVCALLAMDGRKSLALGSIHALHAPLTGSKMTERMFADAHGPWGIGGRSVVTVNASMTQLDDEEVSDTITIRRLREYFDFGVVVVSYTSMDRYSDVDERSICSRNFSDPVEGNVDGFMYGEFHEIHEHETLNVSTTFYPATSGLQVVMIVTCWKQKSELFGYPVSTEEFSMYPMVDALLYIDATISFRNPYGYLPALLYGLFPFSACLSLLYSFVDISFIVLINRHRKSTLSMQFMLLGVLLLATGESFSWFFTYKVLNDTGQTVCCPYPATIVISTMIKILAGMAARIATTLICLGYGIVRRSISGPEILMVSGLGVCYFISVGALEISHILNQSDGEARPPAVWEFLVIATNGCFGAWIFLSLSLTRKNLAAFGQTVKLAMYTRLYQILCAYVLASFFLMAVEGAVYSGTIWLDWKYIWLIWAANRLLTFSILLVVTIIWRPSSTSMLYAQMEQIPMRDPSTPSGEGGVQLTNRVPCAIDETTESPLASGGRKQGSSDSTVL</sequence>
<accession>A0AAV2YNG5</accession>
<keyword evidence="5 7" id="KW-0472">Membrane</keyword>
<evidence type="ECO:0000256" key="3">
    <source>
        <dbReference type="ARBA" id="ARBA00022729"/>
    </source>
</evidence>
<evidence type="ECO:0000256" key="1">
    <source>
        <dbReference type="ARBA" id="ARBA00004141"/>
    </source>
</evidence>
<feature type="transmembrane region" description="Helical" evidence="7">
    <location>
        <begin position="376"/>
        <end position="398"/>
    </location>
</feature>
<keyword evidence="2 7" id="KW-0812">Transmembrane</keyword>
<protein>
    <recommendedName>
        <fullName evidence="8">GOST seven transmembrane domain-containing protein</fullName>
    </recommendedName>
</protein>
<dbReference type="EMBL" id="DAKRPA010000165">
    <property type="protein sequence ID" value="DAZ96515.1"/>
    <property type="molecule type" value="Genomic_DNA"/>
</dbReference>
<evidence type="ECO:0000256" key="5">
    <source>
        <dbReference type="ARBA" id="ARBA00023136"/>
    </source>
</evidence>
<reference evidence="9" key="2">
    <citation type="journal article" date="2023" name="Microbiol Resour">
        <title>Decontamination and Annotation of the Draft Genome Sequence of the Oomycete Lagenidium giganteum ARSEF 373.</title>
        <authorList>
            <person name="Morgan W.R."/>
            <person name="Tartar A."/>
        </authorList>
    </citation>
    <scope>NUCLEOTIDE SEQUENCE</scope>
    <source>
        <strain evidence="9">ARSEF 373</strain>
    </source>
</reference>
<evidence type="ECO:0000313" key="9">
    <source>
        <dbReference type="EMBL" id="DAZ96515.1"/>
    </source>
</evidence>
<feature type="transmembrane region" description="Helical" evidence="7">
    <location>
        <begin position="452"/>
        <end position="473"/>
    </location>
</feature>
<feature type="transmembrane region" description="Helical" evidence="7">
    <location>
        <begin position="341"/>
        <end position="364"/>
    </location>
</feature>
<dbReference type="PANTHER" id="PTHR21229:SF1">
    <property type="entry name" value="GH17801P"/>
    <property type="match status" value="1"/>
</dbReference>
<feature type="region of interest" description="Disordered" evidence="6">
    <location>
        <begin position="515"/>
        <end position="535"/>
    </location>
</feature>
<evidence type="ECO:0000259" key="8">
    <source>
        <dbReference type="Pfam" id="PF06814"/>
    </source>
</evidence>
<dbReference type="InterPro" id="IPR009637">
    <property type="entry name" value="GPR107/GPR108-like"/>
</dbReference>
<feature type="domain" description="GOST seven transmembrane" evidence="8">
    <location>
        <begin position="232"/>
        <end position="479"/>
    </location>
</feature>
<feature type="transmembrane region" description="Helical" evidence="7">
    <location>
        <begin position="266"/>
        <end position="284"/>
    </location>
</feature>
<name>A0AAV2YNG5_9STRA</name>
<dbReference type="GO" id="GO:0005794">
    <property type="term" value="C:Golgi apparatus"/>
    <property type="evidence" value="ECO:0007669"/>
    <property type="project" value="TreeGrafter"/>
</dbReference>
<keyword evidence="4 7" id="KW-1133">Transmembrane helix</keyword>
<evidence type="ECO:0000313" key="10">
    <source>
        <dbReference type="Proteomes" id="UP001146120"/>
    </source>
</evidence>
<dbReference type="GO" id="GO:0016020">
    <property type="term" value="C:membrane"/>
    <property type="evidence" value="ECO:0007669"/>
    <property type="project" value="UniProtKB-SubCell"/>
</dbReference>
<dbReference type="Pfam" id="PF06814">
    <property type="entry name" value="GOST_TM"/>
    <property type="match status" value="1"/>
</dbReference>
<evidence type="ECO:0000256" key="7">
    <source>
        <dbReference type="SAM" id="Phobius"/>
    </source>
</evidence>
<evidence type="ECO:0000256" key="6">
    <source>
        <dbReference type="SAM" id="MobiDB-lite"/>
    </source>
</evidence>
<proteinExistence type="predicted"/>